<dbReference type="EMBL" id="SNTY01000008">
    <property type="protein sequence ID" value="TEU30468.1"/>
    <property type="molecule type" value="Genomic_DNA"/>
</dbReference>
<evidence type="ECO:0000313" key="2">
    <source>
        <dbReference type="Proteomes" id="UP000297834"/>
    </source>
</evidence>
<dbReference type="AlphaFoldDB" id="A0A4Y7XF78"/>
<keyword evidence="2" id="KW-1185">Reference proteome</keyword>
<dbReference type="Gene3D" id="3.40.50.720">
    <property type="entry name" value="NAD(P)-binding Rossmann-like Domain"/>
    <property type="match status" value="1"/>
</dbReference>
<protein>
    <submittedName>
        <fullName evidence="1">Uncharacterized protein</fullName>
    </submittedName>
</protein>
<sequence length="92" mass="10340">MSKPDLCKRSTDHHLQAISEIIKPQGALVLIDDPDQLDIGLLKHKSVAIHWEFMFTRSLFQTPDMQAQGQLLNEVEQLVDASKIVLSGFEPS</sequence>
<gene>
    <name evidence="1" type="ORF">E2B99_02080</name>
</gene>
<organism evidence="1 2">
    <name type="scientific">Alkanindiges illinoisensis</name>
    <dbReference type="NCBI Taxonomy" id="197183"/>
    <lineage>
        <taxon>Bacteria</taxon>
        <taxon>Pseudomonadati</taxon>
        <taxon>Pseudomonadota</taxon>
        <taxon>Gammaproteobacteria</taxon>
        <taxon>Moraxellales</taxon>
        <taxon>Moraxellaceae</taxon>
        <taxon>Alkanindiges</taxon>
    </lineage>
</organism>
<comment type="caution">
    <text evidence="1">The sequence shown here is derived from an EMBL/GenBank/DDBJ whole genome shotgun (WGS) entry which is preliminary data.</text>
</comment>
<accession>A0A4Y7XF78</accession>
<dbReference type="Gene3D" id="3.90.180.10">
    <property type="entry name" value="Medium-chain alcohol dehydrogenases, catalytic domain"/>
    <property type="match status" value="1"/>
</dbReference>
<name>A0A4Y7XF78_9GAMM</name>
<dbReference type="Proteomes" id="UP000297834">
    <property type="component" value="Unassembled WGS sequence"/>
</dbReference>
<reference evidence="1 2" key="1">
    <citation type="submission" date="2019-03" db="EMBL/GenBank/DDBJ databases">
        <title>Alkanindiges illinoisensis: a potential pathogenic isolated from ascites of a gastric cancer patient with abdominal metastasis.</title>
        <authorList>
            <person name="Hu X."/>
            <person name="Yang B."/>
            <person name="Yan X."/>
            <person name="Lin L."/>
            <person name="Zhao H."/>
            <person name="Zhou F."/>
            <person name="Su B."/>
            <person name="Chen J."/>
            <person name="Rui Y."/>
            <person name="Wang Q."/>
            <person name="Zheng L."/>
        </authorList>
    </citation>
    <scope>NUCLEOTIDE SEQUENCE [LARGE SCALE GENOMIC DNA]</scope>
    <source>
        <strain evidence="1 2">NFYY 23406</strain>
    </source>
</reference>
<evidence type="ECO:0000313" key="1">
    <source>
        <dbReference type="EMBL" id="TEU30468.1"/>
    </source>
</evidence>
<proteinExistence type="predicted"/>